<gene>
    <name evidence="3" type="ORF">L596_023192</name>
</gene>
<dbReference type="EMBL" id="AZBU02000008">
    <property type="protein sequence ID" value="TKR66972.1"/>
    <property type="molecule type" value="Genomic_DNA"/>
</dbReference>
<name>A0A4U5MD47_STECR</name>
<organism evidence="3 4">
    <name type="scientific">Steinernema carpocapsae</name>
    <name type="common">Entomopathogenic nematode</name>
    <dbReference type="NCBI Taxonomy" id="34508"/>
    <lineage>
        <taxon>Eukaryota</taxon>
        <taxon>Metazoa</taxon>
        <taxon>Ecdysozoa</taxon>
        <taxon>Nematoda</taxon>
        <taxon>Chromadorea</taxon>
        <taxon>Rhabditida</taxon>
        <taxon>Tylenchina</taxon>
        <taxon>Panagrolaimomorpha</taxon>
        <taxon>Strongyloidoidea</taxon>
        <taxon>Steinernematidae</taxon>
        <taxon>Steinernema</taxon>
    </lineage>
</organism>
<evidence type="ECO:0000256" key="2">
    <source>
        <dbReference type="SAM" id="Phobius"/>
    </source>
</evidence>
<sequence>MANKVVFILGVVIGLSVTIGVFVSSTFLKKDWEKLSTTCHVVICLHATGTLMFGFTATGFLVWIGRKGDVQEIGPDRSSTYKIDRHPGPLFHKRSDNAPNIEDQGFGLPGIVS</sequence>
<keyword evidence="2" id="KW-1133">Transmembrane helix</keyword>
<evidence type="ECO:0000313" key="3">
    <source>
        <dbReference type="EMBL" id="TKR66972.1"/>
    </source>
</evidence>
<reference evidence="3 4" key="2">
    <citation type="journal article" date="2019" name="G3 (Bethesda)">
        <title>Hybrid Assembly of the Genome of the Entomopathogenic Nematode Steinernema carpocapsae Identifies the X-Chromosome.</title>
        <authorList>
            <person name="Serra L."/>
            <person name="Macchietto M."/>
            <person name="Macias-Munoz A."/>
            <person name="McGill C.J."/>
            <person name="Rodriguez I.M."/>
            <person name="Rodriguez B."/>
            <person name="Murad R."/>
            <person name="Mortazavi A."/>
        </authorList>
    </citation>
    <scope>NUCLEOTIDE SEQUENCE [LARGE SCALE GENOMIC DNA]</scope>
    <source>
        <strain evidence="3 4">ALL</strain>
    </source>
</reference>
<proteinExistence type="predicted"/>
<feature type="transmembrane region" description="Helical" evidence="2">
    <location>
        <begin position="6"/>
        <end position="28"/>
    </location>
</feature>
<accession>A0A4U5MD47</accession>
<feature type="region of interest" description="Disordered" evidence="1">
    <location>
        <begin position="86"/>
        <end position="113"/>
    </location>
</feature>
<keyword evidence="2" id="KW-0812">Transmembrane</keyword>
<comment type="caution">
    <text evidence="3">The sequence shown here is derived from an EMBL/GenBank/DDBJ whole genome shotgun (WGS) entry which is preliminary data.</text>
</comment>
<evidence type="ECO:0000256" key="1">
    <source>
        <dbReference type="SAM" id="MobiDB-lite"/>
    </source>
</evidence>
<protein>
    <submittedName>
        <fullName evidence="3">Uncharacterized protein</fullName>
    </submittedName>
</protein>
<reference evidence="3 4" key="1">
    <citation type="journal article" date="2015" name="Genome Biol.">
        <title>Comparative genomics of Steinernema reveals deeply conserved gene regulatory networks.</title>
        <authorList>
            <person name="Dillman A.R."/>
            <person name="Macchietto M."/>
            <person name="Porter C.F."/>
            <person name="Rogers A."/>
            <person name="Williams B."/>
            <person name="Antoshechkin I."/>
            <person name="Lee M.M."/>
            <person name="Goodwin Z."/>
            <person name="Lu X."/>
            <person name="Lewis E.E."/>
            <person name="Goodrich-Blair H."/>
            <person name="Stock S.P."/>
            <person name="Adams B.J."/>
            <person name="Sternberg P.W."/>
            <person name="Mortazavi A."/>
        </authorList>
    </citation>
    <scope>NUCLEOTIDE SEQUENCE [LARGE SCALE GENOMIC DNA]</scope>
    <source>
        <strain evidence="3 4">ALL</strain>
    </source>
</reference>
<keyword evidence="2" id="KW-0472">Membrane</keyword>
<keyword evidence="4" id="KW-1185">Reference proteome</keyword>
<evidence type="ECO:0000313" key="4">
    <source>
        <dbReference type="Proteomes" id="UP000298663"/>
    </source>
</evidence>
<feature type="transmembrane region" description="Helical" evidence="2">
    <location>
        <begin position="40"/>
        <end position="64"/>
    </location>
</feature>
<dbReference type="AlphaFoldDB" id="A0A4U5MD47"/>
<dbReference type="Proteomes" id="UP000298663">
    <property type="component" value="Unassembled WGS sequence"/>
</dbReference>